<gene>
    <name evidence="2" type="ORF">SAMN05216207_101211</name>
</gene>
<name>A0A1I4XVJ5_PSUAM</name>
<dbReference type="SUPFAM" id="SSF55718">
    <property type="entry name" value="SCP-like"/>
    <property type="match status" value="1"/>
</dbReference>
<dbReference type="InterPro" id="IPR036527">
    <property type="entry name" value="SCP2_sterol-bd_dom_sf"/>
</dbReference>
<sequence length="233" mass="25533">MTDRHDTSTTLPWLRQGTELLLTTVDKLDDDAFAEPSSLPGWTRAHLVGHVARNAEALVRLATWARTGVENPMYADRAQRAAEIEESVGFPPDRLRRELHETAEALDAALAQLTPEAWRSEVRSALGRAIPAAEVPWMRNREVWLHAVDLDTGVTTADLPADLVDLLLDDVTGMLSTKDGCPACTLRPTDRNREWQLGRAPALGEIAAPAARVAGWLTGRATLPDTPALPTWL</sequence>
<dbReference type="Gene3D" id="1.20.120.450">
    <property type="entry name" value="dinb family like domain"/>
    <property type="match status" value="1"/>
</dbReference>
<evidence type="ECO:0000313" key="3">
    <source>
        <dbReference type="Proteomes" id="UP000199614"/>
    </source>
</evidence>
<evidence type="ECO:0000259" key="1">
    <source>
        <dbReference type="Pfam" id="PF11716"/>
    </source>
</evidence>
<accession>A0A1I4XVJ5</accession>
<dbReference type="GO" id="GO:0016853">
    <property type="term" value="F:isomerase activity"/>
    <property type="evidence" value="ECO:0007669"/>
    <property type="project" value="UniProtKB-KW"/>
</dbReference>
<keyword evidence="2" id="KW-0413">Isomerase</keyword>
<reference evidence="2 3" key="1">
    <citation type="submission" date="2016-10" db="EMBL/GenBank/DDBJ databases">
        <authorList>
            <person name="de Groot N.N."/>
        </authorList>
    </citation>
    <scope>NUCLEOTIDE SEQUENCE [LARGE SCALE GENOMIC DNA]</scope>
    <source>
        <strain evidence="2 3">CGMCC 4.1877</strain>
    </source>
</reference>
<dbReference type="InterPro" id="IPR024344">
    <property type="entry name" value="MDMPI_metal-binding"/>
</dbReference>
<dbReference type="EMBL" id="FOUY01000012">
    <property type="protein sequence ID" value="SFN29844.1"/>
    <property type="molecule type" value="Genomic_DNA"/>
</dbReference>
<protein>
    <submittedName>
        <fullName evidence="2">Maleylpyruvate isomerase</fullName>
    </submittedName>
</protein>
<dbReference type="Proteomes" id="UP000199614">
    <property type="component" value="Unassembled WGS sequence"/>
</dbReference>
<dbReference type="STRING" id="260086.SAMN05216207_101211"/>
<dbReference type="RefSeq" id="WP_093342425.1">
    <property type="nucleotide sequence ID" value="NZ_FOUY01000012.1"/>
</dbReference>
<dbReference type="AlphaFoldDB" id="A0A1I4XVJ5"/>
<keyword evidence="3" id="KW-1185">Reference proteome</keyword>
<dbReference type="Pfam" id="PF11716">
    <property type="entry name" value="MDMPI_N"/>
    <property type="match status" value="1"/>
</dbReference>
<keyword evidence="2" id="KW-0670">Pyruvate</keyword>
<dbReference type="Gene3D" id="3.30.1050.20">
    <property type="match status" value="1"/>
</dbReference>
<proteinExistence type="predicted"/>
<dbReference type="GO" id="GO:0046872">
    <property type="term" value="F:metal ion binding"/>
    <property type="evidence" value="ECO:0007669"/>
    <property type="project" value="InterPro"/>
</dbReference>
<dbReference type="InterPro" id="IPR017517">
    <property type="entry name" value="Maleyloyr_isom"/>
</dbReference>
<dbReference type="SUPFAM" id="SSF109854">
    <property type="entry name" value="DinB/YfiT-like putative metalloenzymes"/>
    <property type="match status" value="1"/>
</dbReference>
<dbReference type="InterPro" id="IPR034660">
    <property type="entry name" value="DinB/YfiT-like"/>
</dbReference>
<organism evidence="2 3">
    <name type="scientific">Pseudonocardia ammonioxydans</name>
    <dbReference type="NCBI Taxonomy" id="260086"/>
    <lineage>
        <taxon>Bacteria</taxon>
        <taxon>Bacillati</taxon>
        <taxon>Actinomycetota</taxon>
        <taxon>Actinomycetes</taxon>
        <taxon>Pseudonocardiales</taxon>
        <taxon>Pseudonocardiaceae</taxon>
        <taxon>Pseudonocardia</taxon>
    </lineage>
</organism>
<feature type="domain" description="Mycothiol-dependent maleylpyruvate isomerase metal-binding" evidence="1">
    <location>
        <begin position="14"/>
        <end position="150"/>
    </location>
</feature>
<evidence type="ECO:0000313" key="2">
    <source>
        <dbReference type="EMBL" id="SFN29844.1"/>
    </source>
</evidence>
<dbReference type="OrthoDB" id="5118203at2"/>
<dbReference type="NCBIfam" id="TIGR03083">
    <property type="entry name" value="maleylpyruvate isomerase family mycothiol-dependent enzyme"/>
    <property type="match status" value="1"/>
</dbReference>